<keyword evidence="2" id="KW-1185">Reference proteome</keyword>
<dbReference type="HOGENOM" id="CLU_1133644_0_0_1"/>
<name>A0A067TC14_GALM3</name>
<organism evidence="1 2">
    <name type="scientific">Galerina marginata (strain CBS 339.88)</name>
    <dbReference type="NCBI Taxonomy" id="685588"/>
    <lineage>
        <taxon>Eukaryota</taxon>
        <taxon>Fungi</taxon>
        <taxon>Dikarya</taxon>
        <taxon>Basidiomycota</taxon>
        <taxon>Agaricomycotina</taxon>
        <taxon>Agaricomycetes</taxon>
        <taxon>Agaricomycetidae</taxon>
        <taxon>Agaricales</taxon>
        <taxon>Agaricineae</taxon>
        <taxon>Strophariaceae</taxon>
        <taxon>Galerina</taxon>
    </lineage>
</organism>
<sequence>MTSSAASSLAVVTKTESERIISQPVFSDLLTDYNTIKNTDIPPPLWATLDADYREMTGLPAPPSLNQIEGPGQSGVVTVRPSDPGSVILKADGTPLRRVPLIRAAKHFTVEDDEDEDSDEDTHNAIVTQSLRSLKDLKEAAARRRAAKPSPMAIATDEAKARVAAARKARSEQMARIDEWGDAVGQLNKQRDEEVVRVIVEQRRMLAGFGGQGRVGIGKVDVVEDESAGRFVELEEDKENVGLAL</sequence>
<evidence type="ECO:0000313" key="1">
    <source>
        <dbReference type="EMBL" id="KDR76508.1"/>
    </source>
</evidence>
<proteinExistence type="predicted"/>
<dbReference type="OrthoDB" id="3303296at2759"/>
<accession>A0A067TC14</accession>
<protein>
    <submittedName>
        <fullName evidence="1">Uncharacterized protein</fullName>
    </submittedName>
</protein>
<dbReference type="Proteomes" id="UP000027222">
    <property type="component" value="Unassembled WGS sequence"/>
</dbReference>
<dbReference type="EMBL" id="KL142378">
    <property type="protein sequence ID" value="KDR76508.1"/>
    <property type="molecule type" value="Genomic_DNA"/>
</dbReference>
<reference evidence="2" key="1">
    <citation type="journal article" date="2014" name="Proc. Natl. Acad. Sci. U.S.A.">
        <title>Extensive sampling of basidiomycete genomes demonstrates inadequacy of the white-rot/brown-rot paradigm for wood decay fungi.</title>
        <authorList>
            <person name="Riley R."/>
            <person name="Salamov A.A."/>
            <person name="Brown D.W."/>
            <person name="Nagy L.G."/>
            <person name="Floudas D."/>
            <person name="Held B.W."/>
            <person name="Levasseur A."/>
            <person name="Lombard V."/>
            <person name="Morin E."/>
            <person name="Otillar R."/>
            <person name="Lindquist E.A."/>
            <person name="Sun H."/>
            <person name="LaButti K.M."/>
            <person name="Schmutz J."/>
            <person name="Jabbour D."/>
            <person name="Luo H."/>
            <person name="Baker S.E."/>
            <person name="Pisabarro A.G."/>
            <person name="Walton J.D."/>
            <person name="Blanchette R.A."/>
            <person name="Henrissat B."/>
            <person name="Martin F."/>
            <person name="Cullen D."/>
            <person name="Hibbett D.S."/>
            <person name="Grigoriev I.V."/>
        </authorList>
    </citation>
    <scope>NUCLEOTIDE SEQUENCE [LARGE SCALE GENOMIC DNA]</scope>
    <source>
        <strain evidence="2">CBS 339.88</strain>
    </source>
</reference>
<evidence type="ECO:0000313" key="2">
    <source>
        <dbReference type="Proteomes" id="UP000027222"/>
    </source>
</evidence>
<dbReference type="AlphaFoldDB" id="A0A067TC14"/>
<gene>
    <name evidence="1" type="ORF">GALMADRAFT_246898</name>
</gene>